<reference evidence="2 3" key="1">
    <citation type="submission" date="2014-04" db="EMBL/GenBank/DDBJ databases">
        <title>Evolutionary Origins and Diversification of the Mycorrhizal Mutualists.</title>
        <authorList>
            <consortium name="DOE Joint Genome Institute"/>
            <consortium name="Mycorrhizal Genomics Consortium"/>
            <person name="Kohler A."/>
            <person name="Kuo A."/>
            <person name="Nagy L.G."/>
            <person name="Floudas D."/>
            <person name="Copeland A."/>
            <person name="Barry K.W."/>
            <person name="Cichocki N."/>
            <person name="Veneault-Fourrey C."/>
            <person name="LaButti K."/>
            <person name="Lindquist E.A."/>
            <person name="Lipzen A."/>
            <person name="Lundell T."/>
            <person name="Morin E."/>
            <person name="Murat C."/>
            <person name="Riley R."/>
            <person name="Ohm R."/>
            <person name="Sun H."/>
            <person name="Tunlid A."/>
            <person name="Henrissat B."/>
            <person name="Grigoriev I.V."/>
            <person name="Hibbett D.S."/>
            <person name="Martin F."/>
        </authorList>
    </citation>
    <scope>NUCLEOTIDE SEQUENCE [LARGE SCALE GENOMIC DNA]</scope>
    <source>
        <strain evidence="2 3">MD-312</strain>
    </source>
</reference>
<feature type="transmembrane region" description="Helical" evidence="1">
    <location>
        <begin position="107"/>
        <end position="125"/>
    </location>
</feature>
<dbReference type="AlphaFoldDB" id="A0A0C9W960"/>
<name>A0A0C9W960_9AGAM</name>
<keyword evidence="1" id="KW-0472">Membrane</keyword>
<feature type="transmembrane region" description="Helical" evidence="1">
    <location>
        <begin position="131"/>
        <end position="153"/>
    </location>
</feature>
<dbReference type="OrthoDB" id="2676976at2759"/>
<dbReference type="HOGENOM" id="CLU_1360567_0_0_1"/>
<organism evidence="2 3">
    <name type="scientific">Hydnomerulius pinastri MD-312</name>
    <dbReference type="NCBI Taxonomy" id="994086"/>
    <lineage>
        <taxon>Eukaryota</taxon>
        <taxon>Fungi</taxon>
        <taxon>Dikarya</taxon>
        <taxon>Basidiomycota</taxon>
        <taxon>Agaricomycotina</taxon>
        <taxon>Agaricomycetes</taxon>
        <taxon>Agaricomycetidae</taxon>
        <taxon>Boletales</taxon>
        <taxon>Boletales incertae sedis</taxon>
        <taxon>Leucogyrophana</taxon>
    </lineage>
</organism>
<dbReference type="EMBL" id="KN839847">
    <property type="protein sequence ID" value="KIJ64188.1"/>
    <property type="molecule type" value="Genomic_DNA"/>
</dbReference>
<keyword evidence="1" id="KW-0812">Transmembrane</keyword>
<protein>
    <submittedName>
        <fullName evidence="2">Uncharacterized protein</fullName>
    </submittedName>
</protein>
<evidence type="ECO:0000256" key="1">
    <source>
        <dbReference type="SAM" id="Phobius"/>
    </source>
</evidence>
<feature type="transmembrane region" description="Helical" evidence="1">
    <location>
        <begin position="7"/>
        <end position="31"/>
    </location>
</feature>
<sequence length="201" mass="22388">MYNRSRHILFLLMVAFIAKTVANLVLVMLVVSSGSHTTAFKAKGALGLPSGGIIMSTISPHCIPTLCFNILLFVMVIRCFAIHVIEGYQGWRKWRISDLMQILARDSLVYFVLNLGVSALNIEIWNASMGFYKAVSSTIITVIPFFLIPRLVVGLRDHYEHADVVHICSGEFARTTSSLHQSPMIFRADLPVQSEGDIEFA</sequence>
<keyword evidence="3" id="KW-1185">Reference proteome</keyword>
<accession>A0A0C9W960</accession>
<gene>
    <name evidence="2" type="ORF">HYDPIDRAFT_28631</name>
</gene>
<proteinExistence type="predicted"/>
<keyword evidence="1" id="KW-1133">Transmembrane helix</keyword>
<dbReference type="Proteomes" id="UP000053820">
    <property type="component" value="Unassembled WGS sequence"/>
</dbReference>
<evidence type="ECO:0000313" key="3">
    <source>
        <dbReference type="Proteomes" id="UP000053820"/>
    </source>
</evidence>
<evidence type="ECO:0000313" key="2">
    <source>
        <dbReference type="EMBL" id="KIJ64188.1"/>
    </source>
</evidence>